<organism evidence="13 14">
    <name type="scientific">Steccherinum ochraceum</name>
    <dbReference type="NCBI Taxonomy" id="92696"/>
    <lineage>
        <taxon>Eukaryota</taxon>
        <taxon>Fungi</taxon>
        <taxon>Dikarya</taxon>
        <taxon>Basidiomycota</taxon>
        <taxon>Agaricomycotina</taxon>
        <taxon>Agaricomycetes</taxon>
        <taxon>Polyporales</taxon>
        <taxon>Steccherinaceae</taxon>
        <taxon>Steccherinum</taxon>
    </lineage>
</organism>
<evidence type="ECO:0000256" key="9">
    <source>
        <dbReference type="SAM" id="MobiDB-lite"/>
    </source>
</evidence>
<evidence type="ECO:0000256" key="1">
    <source>
        <dbReference type="ARBA" id="ARBA00005446"/>
    </source>
</evidence>
<comment type="caution">
    <text evidence="13">The sequence shown here is derived from an EMBL/GenBank/DDBJ whole genome shotgun (WGS) entry which is preliminary data.</text>
</comment>
<feature type="compositionally biased region" description="Pro residues" evidence="9">
    <location>
        <begin position="1471"/>
        <end position="1485"/>
    </location>
</feature>
<dbReference type="SUPFAM" id="SSF52540">
    <property type="entry name" value="P-loop containing nucleoside triphosphate hydrolases"/>
    <property type="match status" value="1"/>
</dbReference>
<dbReference type="Gene3D" id="3.40.50.300">
    <property type="entry name" value="P-loop containing nucleotide triphosphate hydrolases"/>
    <property type="match status" value="2"/>
</dbReference>
<dbReference type="InterPro" id="IPR014001">
    <property type="entry name" value="Helicase_ATP-bd"/>
</dbReference>
<dbReference type="GO" id="GO:0005524">
    <property type="term" value="F:ATP binding"/>
    <property type="evidence" value="ECO:0007669"/>
    <property type="project" value="UniProtKB-KW"/>
</dbReference>
<evidence type="ECO:0000313" key="13">
    <source>
        <dbReference type="EMBL" id="TCD60192.1"/>
    </source>
</evidence>
<dbReference type="InterPro" id="IPR027417">
    <property type="entry name" value="P-loop_NTPase"/>
</dbReference>
<dbReference type="PROSITE" id="PS00028">
    <property type="entry name" value="ZINC_FINGER_C2H2_1"/>
    <property type="match status" value="2"/>
</dbReference>
<feature type="compositionally biased region" description="Pro residues" evidence="9">
    <location>
        <begin position="1575"/>
        <end position="1586"/>
    </location>
</feature>
<dbReference type="PANTHER" id="PTHR13710:SF105">
    <property type="entry name" value="ATP-DEPENDENT DNA HELICASE Q1"/>
    <property type="match status" value="1"/>
</dbReference>
<dbReference type="STRING" id="92696.A0A4R0R0G6"/>
<keyword evidence="8" id="KW-0862">Zinc</keyword>
<feature type="domain" description="Helicase C-terminal" evidence="12">
    <location>
        <begin position="1299"/>
        <end position="1444"/>
    </location>
</feature>
<keyword evidence="5" id="KW-0413">Isomerase</keyword>
<feature type="region of interest" description="Disordered" evidence="9">
    <location>
        <begin position="155"/>
        <end position="177"/>
    </location>
</feature>
<keyword evidence="4" id="KW-0238">DNA-binding</keyword>
<feature type="compositionally biased region" description="Low complexity" evidence="9">
    <location>
        <begin position="1533"/>
        <end position="1544"/>
    </location>
</feature>
<dbReference type="GO" id="GO:0008270">
    <property type="term" value="F:zinc ion binding"/>
    <property type="evidence" value="ECO:0007669"/>
    <property type="project" value="UniProtKB-KW"/>
</dbReference>
<dbReference type="InterPro" id="IPR001650">
    <property type="entry name" value="Helicase_C-like"/>
</dbReference>
<dbReference type="GO" id="GO:0043138">
    <property type="term" value="F:3'-5' DNA helicase activity"/>
    <property type="evidence" value="ECO:0007669"/>
    <property type="project" value="UniProtKB-EC"/>
</dbReference>
<keyword evidence="2" id="KW-0547">Nucleotide-binding</keyword>
<evidence type="ECO:0000313" key="14">
    <source>
        <dbReference type="Proteomes" id="UP000292702"/>
    </source>
</evidence>
<reference evidence="13 14" key="1">
    <citation type="submission" date="2018-11" db="EMBL/GenBank/DDBJ databases">
        <title>Genome assembly of Steccherinum ochraceum LE-BIN_3174, the white-rot fungus of the Steccherinaceae family (The Residual Polyporoid clade, Polyporales, Basidiomycota).</title>
        <authorList>
            <person name="Fedorova T.V."/>
            <person name="Glazunova O.A."/>
            <person name="Landesman E.O."/>
            <person name="Moiseenko K.V."/>
            <person name="Psurtseva N.V."/>
            <person name="Savinova O.S."/>
            <person name="Shakhova N.V."/>
            <person name="Tyazhelova T.V."/>
            <person name="Vasina D.V."/>
        </authorList>
    </citation>
    <scope>NUCLEOTIDE SEQUENCE [LARGE SCALE GENOMIC DNA]</scope>
    <source>
        <strain evidence="13 14">LE-BIN_3174</strain>
    </source>
</reference>
<keyword evidence="8" id="KW-0479">Metal-binding</keyword>
<keyword evidence="3" id="KW-0067">ATP-binding</keyword>
<evidence type="ECO:0000259" key="12">
    <source>
        <dbReference type="PROSITE" id="PS51194"/>
    </source>
</evidence>
<evidence type="ECO:0000256" key="4">
    <source>
        <dbReference type="ARBA" id="ARBA00023125"/>
    </source>
</evidence>
<evidence type="ECO:0000256" key="8">
    <source>
        <dbReference type="PROSITE-ProRule" id="PRU00042"/>
    </source>
</evidence>
<accession>A0A4R0R0G6</accession>
<name>A0A4R0R0G6_9APHY</name>
<dbReference type="PROSITE" id="PS50157">
    <property type="entry name" value="ZINC_FINGER_C2H2_2"/>
    <property type="match status" value="1"/>
</dbReference>
<feature type="domain" description="Helicase ATP-binding" evidence="11">
    <location>
        <begin position="1109"/>
        <end position="1269"/>
    </location>
</feature>
<dbReference type="PANTHER" id="PTHR13710">
    <property type="entry name" value="DNA HELICASE RECQ FAMILY MEMBER"/>
    <property type="match status" value="1"/>
</dbReference>
<sequence length="1813" mass="202978">MQTTLEASGALPYPCDPCPESLRQNKAHHRAYHQASTTFKLAGQSITVQRNGTGYFKCPFCLHGFRVPGKLREHCSEKHPLQPTTDASDVPQDASDVPPDAFSEPQDPYMNELYYDPSEPFEFPPEPTQDAVSGQFHGASGSLNAPGNTPVNQVAPGPSHTVSGELETGVTHPPLELLPHIDPSELHPVPTVDTVLEHDGVNLLKLNFSINTTLCVAVCAQCSKFILPPTDIGRHVLLHHRHAEVSSTLVPQLIELYNLKSAPQFPSKPIPPVFGLPISADSRFICGVPGCHRGYSTVGSLNSHQSARNHDRPDLDYVAYVQRDPSSSRRFFPVELNDVPRRDVVRFDPSRAFTEAITRQRLASERTVAEPEDKMGLNAFFKSEQWIGHLEGHSVLCLADAHRLHLAVLDRLDAGYALERLGAPLRDVAKLMLGNTQGQIRENISYGLMSYLGQATERLDTVYNFNKVESETVTKYSLLLHRLVFSCLRFYLFRDAWTSTYKYPPIAPEQLQVMQDLVDAMQAEEPQEAILLRYELCVRTLLCHRKTQYEVTSRNGRFFSPVCCFLVLQSVDEVGETLPAGRLTQIIAALMYCIRASVLCMAVRHNQSHPELSILELVAKDAVYLRDQQETPMAFAYNASKLLTTIRDAQSNESVFRWVAETELSKQGEAITFAGIANAINSQVNVYEAFIKEHLLFGHDLPDELVWDPVVEDLVEDESCHAQGYSFLNDPRNDLSQHKTKYGNWLLSVPELRERFTYFDGQELVWKSEPCLDWLESLEDSQYLLAVGLILSAGPSARASETARMVLREMNGAPRNVGLVAKSVSLNATQDKTSGRRRKDLFVPHISTRVWQKLLLRYLCIFRAFAEYLVEQLFPPKGEVAKRYEHYLWPGIASHMKNNLLSAAMGTCTKLFIGVEIRARMWRSLVTVIFRKHATRETADLQQDEFYDLMNMHSTLTADKYYNGRTDIPLAPGAASSNILGFRNVAFEWHVIIQIGQDEPIISAETLKRSRLAHSSTNAIDLSGVQKTMVSQFDGLQEALCRAVEKKVVETMAQAANVWWPNPPPPRGEGSLLPVSDIAVHPSRLRKFREFMHKPNAVFSHPQQGVLLELILRGKDNVLGVLATGLGKTYLIMMAAKMYYPKQTIVIVLPLLCLHEDFHSRAKAADLVCERFRPNMAFRQHPNVVTVAIESLEQQELHDYLHSLVAEKQLAFIVLDEIHMALTHANFRQSFSCLMKLNLLGSQIIGLTATLPPHLVHAISETTNNHWRLVRTPTARPNLSYGTRVLETEEGAIEVTLNTLADRMKTYQPQDRAIVYCRSRQDVEDVAAALNVLPYHAGTDSEALTRFESGEQRILVATTALSAGYHHPHVRDIVFMGLPFNPIDLDQMAGRGGRDGLLCRVLVISHPNPRAHAQSTSNDLGESVIVEWFQKRDQCLRIITSKFLDGQPITCILIQNGALCDYCHAELKQAPPPTPLRITAPPPRPLNKTIAPATPRTFIGPPPPRPSNPVRAPRPSVSIRPAHRTTIRPPPTSHRSSSTSTPRAPLTPPSISTKRARTSSSLSTQRPSKSARSSPPEPSSPLPPSSTPQQLDVFHSSENFASSSTAVALPVRPVRPKPSSRPTPSLTIALAEDRTASRLEQQEASWIKHVNQPLLDLFAGMHNWCLICFFKDLGAVEHNLDQCAEDKSFHNMSHHYASLKTAMKMPSGHCYGCLRLNQPWTQHDPNDLTSQCRYRGHLLRLACAYKLWKINDQLHLVPEEKLTNDRVYSDWLKSSSKALGEYDPPYVVMNVVVLGLGFWQAILKGKVKSPFRT</sequence>
<dbReference type="GO" id="GO:0005737">
    <property type="term" value="C:cytoplasm"/>
    <property type="evidence" value="ECO:0007669"/>
    <property type="project" value="TreeGrafter"/>
</dbReference>
<evidence type="ECO:0000259" key="11">
    <source>
        <dbReference type="PROSITE" id="PS51192"/>
    </source>
</evidence>
<dbReference type="InterPro" id="IPR011545">
    <property type="entry name" value="DEAD/DEAH_box_helicase_dom"/>
</dbReference>
<dbReference type="GO" id="GO:0003677">
    <property type="term" value="F:DNA binding"/>
    <property type="evidence" value="ECO:0007669"/>
    <property type="project" value="UniProtKB-KW"/>
</dbReference>
<evidence type="ECO:0000256" key="2">
    <source>
        <dbReference type="ARBA" id="ARBA00022741"/>
    </source>
</evidence>
<evidence type="ECO:0000256" key="5">
    <source>
        <dbReference type="ARBA" id="ARBA00023235"/>
    </source>
</evidence>
<dbReference type="SMART" id="SM00490">
    <property type="entry name" value="HELICc"/>
    <property type="match status" value="1"/>
</dbReference>
<evidence type="ECO:0000256" key="7">
    <source>
        <dbReference type="ARBA" id="ARBA00034808"/>
    </source>
</evidence>
<dbReference type="PROSITE" id="PS51194">
    <property type="entry name" value="HELICASE_CTER"/>
    <property type="match status" value="1"/>
</dbReference>
<dbReference type="GO" id="GO:0009378">
    <property type="term" value="F:four-way junction helicase activity"/>
    <property type="evidence" value="ECO:0007669"/>
    <property type="project" value="TreeGrafter"/>
</dbReference>
<dbReference type="Proteomes" id="UP000292702">
    <property type="component" value="Unassembled WGS sequence"/>
</dbReference>
<comment type="catalytic activity">
    <reaction evidence="6">
        <text>Couples ATP hydrolysis with the unwinding of duplex DNA by translocating in the 3'-5' direction.</text>
        <dbReference type="EC" id="5.6.2.4"/>
    </reaction>
</comment>
<gene>
    <name evidence="13" type="ORF">EIP91_010597</name>
</gene>
<dbReference type="Pfam" id="PF00270">
    <property type="entry name" value="DEAD"/>
    <property type="match status" value="1"/>
</dbReference>
<proteinExistence type="inferred from homology"/>
<dbReference type="GO" id="GO:0000724">
    <property type="term" value="P:double-strand break repair via homologous recombination"/>
    <property type="evidence" value="ECO:0007669"/>
    <property type="project" value="TreeGrafter"/>
</dbReference>
<keyword evidence="8" id="KW-0863">Zinc-finger</keyword>
<keyword evidence="14" id="KW-1185">Reference proteome</keyword>
<feature type="region of interest" description="Disordered" evidence="9">
    <location>
        <begin position="77"/>
        <end position="109"/>
    </location>
</feature>
<dbReference type="GO" id="GO:0005694">
    <property type="term" value="C:chromosome"/>
    <property type="evidence" value="ECO:0007669"/>
    <property type="project" value="TreeGrafter"/>
</dbReference>
<dbReference type="SMART" id="SM00487">
    <property type="entry name" value="DEXDc"/>
    <property type="match status" value="1"/>
</dbReference>
<protein>
    <recommendedName>
        <fullName evidence="7">DNA 3'-5' helicase</fullName>
        <ecNumber evidence="7">5.6.2.4</ecNumber>
    </recommendedName>
</protein>
<feature type="domain" description="C2H2-type" evidence="10">
    <location>
        <begin position="284"/>
        <end position="313"/>
    </location>
</feature>
<dbReference type="SMART" id="SM00355">
    <property type="entry name" value="ZnF_C2H2"/>
    <property type="match status" value="2"/>
</dbReference>
<evidence type="ECO:0000259" key="10">
    <source>
        <dbReference type="PROSITE" id="PS50157"/>
    </source>
</evidence>
<comment type="similarity">
    <text evidence="1">Belongs to the helicase family. RecQ subfamily.</text>
</comment>
<dbReference type="OrthoDB" id="10261556at2759"/>
<dbReference type="InterPro" id="IPR013087">
    <property type="entry name" value="Znf_C2H2_type"/>
</dbReference>
<evidence type="ECO:0000256" key="6">
    <source>
        <dbReference type="ARBA" id="ARBA00034617"/>
    </source>
</evidence>
<dbReference type="EC" id="5.6.2.4" evidence="7"/>
<dbReference type="Pfam" id="PF00271">
    <property type="entry name" value="Helicase_C"/>
    <property type="match status" value="1"/>
</dbReference>
<evidence type="ECO:0000256" key="3">
    <source>
        <dbReference type="ARBA" id="ARBA00022840"/>
    </source>
</evidence>
<dbReference type="PROSITE" id="PS51192">
    <property type="entry name" value="HELICASE_ATP_BIND_1"/>
    <property type="match status" value="1"/>
</dbReference>
<feature type="compositionally biased region" description="Low complexity" evidence="9">
    <location>
        <begin position="1508"/>
        <end position="1518"/>
    </location>
</feature>
<dbReference type="EMBL" id="RWJN01000641">
    <property type="protein sequence ID" value="TCD60192.1"/>
    <property type="molecule type" value="Genomic_DNA"/>
</dbReference>
<feature type="region of interest" description="Disordered" evidence="9">
    <location>
        <begin position="1471"/>
        <end position="1591"/>
    </location>
</feature>